<sequence>MRWTQLFEDLEAQFEAEEDAAARAELPSRVRAEHGRLLLRDRLGGAVGTPLVLGCRGAGSVGGTLVEVGVDWLLVVDDARREVLVSLSAVRAVAGLGAGTAVPADGGEVRRRLDLRRALRGLARDRQPLSVVLDDGTVLDGTLDRVGADFVELAEHHLDEPRRRDAVRGVRAVVLDAVVLARSATPGRG</sequence>
<accession>A0A7K3W7V2</accession>
<organism evidence="1 2">
    <name type="scientific">Goekera deserti</name>
    <dbReference type="NCBI Taxonomy" id="2497753"/>
    <lineage>
        <taxon>Bacteria</taxon>
        <taxon>Bacillati</taxon>
        <taxon>Actinomycetota</taxon>
        <taxon>Actinomycetes</taxon>
        <taxon>Geodermatophilales</taxon>
        <taxon>Geodermatophilaceae</taxon>
        <taxon>Goekera</taxon>
    </lineage>
</organism>
<evidence type="ECO:0000313" key="1">
    <source>
        <dbReference type="EMBL" id="NEL52552.1"/>
    </source>
</evidence>
<dbReference type="Proteomes" id="UP000470470">
    <property type="component" value="Unassembled WGS sequence"/>
</dbReference>
<reference evidence="1 2" key="1">
    <citation type="submission" date="2020-02" db="EMBL/GenBank/DDBJ databases">
        <title>The whole genome sequence of CPCC 205119.</title>
        <authorList>
            <person name="Jiang Z."/>
        </authorList>
    </citation>
    <scope>NUCLEOTIDE SEQUENCE [LARGE SCALE GENOMIC DNA]</scope>
    <source>
        <strain evidence="1 2">CPCC 205119</strain>
    </source>
</reference>
<name>A0A7K3W7V2_9ACTN</name>
<comment type="caution">
    <text evidence="1">The sequence shown here is derived from an EMBL/GenBank/DDBJ whole genome shotgun (WGS) entry which is preliminary data.</text>
</comment>
<gene>
    <name evidence="1" type="ORF">G1H19_00795</name>
</gene>
<proteinExistence type="predicted"/>
<dbReference type="RefSeq" id="WP_152731296.1">
    <property type="nucleotide sequence ID" value="NZ_JAABOZ010000009.1"/>
</dbReference>
<evidence type="ECO:0000313" key="2">
    <source>
        <dbReference type="Proteomes" id="UP000470470"/>
    </source>
</evidence>
<dbReference type="AlphaFoldDB" id="A0A7K3W7V2"/>
<dbReference type="EMBL" id="JAAGWK010000002">
    <property type="protein sequence ID" value="NEL52552.1"/>
    <property type="molecule type" value="Genomic_DNA"/>
</dbReference>
<protein>
    <submittedName>
        <fullName evidence="1">Uncharacterized protein</fullName>
    </submittedName>
</protein>
<keyword evidence="2" id="KW-1185">Reference proteome</keyword>